<accession>A0AAE0ZXI9</accession>
<gene>
    <name evidence="1" type="ORF">RRG08_017433</name>
</gene>
<dbReference type="AlphaFoldDB" id="A0AAE0ZXI9"/>
<organism evidence="1 2">
    <name type="scientific">Elysia crispata</name>
    <name type="common">lettuce slug</name>
    <dbReference type="NCBI Taxonomy" id="231223"/>
    <lineage>
        <taxon>Eukaryota</taxon>
        <taxon>Metazoa</taxon>
        <taxon>Spiralia</taxon>
        <taxon>Lophotrochozoa</taxon>
        <taxon>Mollusca</taxon>
        <taxon>Gastropoda</taxon>
        <taxon>Heterobranchia</taxon>
        <taxon>Euthyneura</taxon>
        <taxon>Panpulmonata</taxon>
        <taxon>Sacoglossa</taxon>
        <taxon>Placobranchoidea</taxon>
        <taxon>Plakobranchidae</taxon>
        <taxon>Elysia</taxon>
    </lineage>
</organism>
<comment type="caution">
    <text evidence="1">The sequence shown here is derived from an EMBL/GenBank/DDBJ whole genome shotgun (WGS) entry which is preliminary data.</text>
</comment>
<sequence length="116" mass="12570">MLSSCCLYTLPTSLVGKGLSYTVYPKQEDTVDAKKTPIVFAHGVFGSKELFDSVSKQISIDAPQIPFDDKNEVIAIIMSPGHEVIAIMILPSAVFETLDESKIKGKSTSFEGISNL</sequence>
<dbReference type="EMBL" id="JAWDGP010003094">
    <property type="protein sequence ID" value="KAK3777295.1"/>
    <property type="molecule type" value="Genomic_DNA"/>
</dbReference>
<keyword evidence="2" id="KW-1185">Reference proteome</keyword>
<proteinExistence type="predicted"/>
<evidence type="ECO:0000313" key="1">
    <source>
        <dbReference type="EMBL" id="KAK3777295.1"/>
    </source>
</evidence>
<evidence type="ECO:0000313" key="2">
    <source>
        <dbReference type="Proteomes" id="UP001283361"/>
    </source>
</evidence>
<dbReference type="Proteomes" id="UP001283361">
    <property type="component" value="Unassembled WGS sequence"/>
</dbReference>
<reference evidence="1" key="1">
    <citation type="journal article" date="2023" name="G3 (Bethesda)">
        <title>A reference genome for the long-term kleptoplast-retaining sea slug Elysia crispata morphotype clarki.</title>
        <authorList>
            <person name="Eastman K.E."/>
            <person name="Pendleton A.L."/>
            <person name="Shaikh M.A."/>
            <person name="Suttiyut T."/>
            <person name="Ogas R."/>
            <person name="Tomko P."/>
            <person name="Gavelis G."/>
            <person name="Widhalm J.R."/>
            <person name="Wisecaver J.H."/>
        </authorList>
    </citation>
    <scope>NUCLEOTIDE SEQUENCE</scope>
    <source>
        <strain evidence="1">ECLA1</strain>
    </source>
</reference>
<protein>
    <submittedName>
        <fullName evidence="1">Uncharacterized protein</fullName>
    </submittedName>
</protein>
<name>A0AAE0ZXI9_9GAST</name>